<feature type="domain" description="Peptidase S1" evidence="6">
    <location>
        <begin position="26"/>
        <end position="182"/>
    </location>
</feature>
<dbReference type="GO" id="GO:0005615">
    <property type="term" value="C:extracellular space"/>
    <property type="evidence" value="ECO:0007669"/>
    <property type="project" value="TreeGrafter"/>
</dbReference>
<evidence type="ECO:0000256" key="2">
    <source>
        <dbReference type="ARBA" id="ARBA00022801"/>
    </source>
</evidence>
<gene>
    <name evidence="7" type="primary">Dwil\GK27625</name>
    <name evidence="7" type="ORF">Dwil_GK27625</name>
</gene>
<dbReference type="Pfam" id="PF00089">
    <property type="entry name" value="Trypsin"/>
    <property type="match status" value="1"/>
</dbReference>
<feature type="chain" id="PRO_5006387481" description="Peptidase S1 domain-containing protein" evidence="5">
    <location>
        <begin position="21"/>
        <end position="212"/>
    </location>
</feature>
<name>A0A0Q9X2W3_DROWI</name>
<keyword evidence="2" id="KW-0378">Hydrolase</keyword>
<dbReference type="InterPro" id="IPR043504">
    <property type="entry name" value="Peptidase_S1_PA_chymotrypsin"/>
</dbReference>
<evidence type="ECO:0000313" key="8">
    <source>
        <dbReference type="Proteomes" id="UP000007798"/>
    </source>
</evidence>
<dbReference type="InterPro" id="IPR001314">
    <property type="entry name" value="Peptidase_S1A"/>
</dbReference>
<dbReference type="InterPro" id="IPR001254">
    <property type="entry name" value="Trypsin_dom"/>
</dbReference>
<dbReference type="EMBL" id="CH963894">
    <property type="protein sequence ID" value="KRF98599.1"/>
    <property type="molecule type" value="Genomic_DNA"/>
</dbReference>
<keyword evidence="1" id="KW-0645">Protease</keyword>
<evidence type="ECO:0000313" key="7">
    <source>
        <dbReference type="EMBL" id="KRF98599.1"/>
    </source>
</evidence>
<dbReference type="InterPro" id="IPR050127">
    <property type="entry name" value="Serine_Proteases_S1"/>
</dbReference>
<dbReference type="InterPro" id="IPR009003">
    <property type="entry name" value="Peptidase_S1_PA"/>
</dbReference>
<evidence type="ECO:0000256" key="4">
    <source>
        <dbReference type="ARBA" id="ARBA00023157"/>
    </source>
</evidence>
<evidence type="ECO:0000256" key="1">
    <source>
        <dbReference type="ARBA" id="ARBA00022670"/>
    </source>
</evidence>
<dbReference type="Gene3D" id="2.40.10.10">
    <property type="entry name" value="Trypsin-like serine proteases"/>
    <property type="match status" value="1"/>
</dbReference>
<dbReference type="SUPFAM" id="SSF50494">
    <property type="entry name" value="Trypsin-like serine proteases"/>
    <property type="match status" value="1"/>
</dbReference>
<dbReference type="SMART" id="SM00020">
    <property type="entry name" value="Tryp_SPc"/>
    <property type="match status" value="1"/>
</dbReference>
<dbReference type="Proteomes" id="UP000007798">
    <property type="component" value="Unassembled WGS sequence"/>
</dbReference>
<sequence>MWSPNTVVPAFCLLLIICAASEVIGVIGGRYARLGMFPYHAALLVDDWPYAGGSLVSEFFVLTCGHCVTTYDRMDCTVLLGVIDLKDTNGQTFLPKEFIPHPMYNNETYDYDIGMVRLSRAAEINEFVQTIGMAFANSTFYVGTVGHVSGHGEIDPYETRQRCLKYAYVPIWEPDNCTSEIFNRITEHGMAAQEMTMDETIHAKEIPVADWL</sequence>
<dbReference type="PANTHER" id="PTHR24264:SF54">
    <property type="entry name" value="PEPTIDASE S1 DOMAIN-CONTAINING PROTEIN"/>
    <property type="match status" value="1"/>
</dbReference>
<keyword evidence="8" id="KW-1185">Reference proteome</keyword>
<dbReference type="PRINTS" id="PR00722">
    <property type="entry name" value="CHYMOTRYPSIN"/>
</dbReference>
<evidence type="ECO:0000256" key="3">
    <source>
        <dbReference type="ARBA" id="ARBA00022825"/>
    </source>
</evidence>
<dbReference type="OrthoDB" id="6380398at2759"/>
<dbReference type="PANTHER" id="PTHR24264">
    <property type="entry name" value="TRYPSIN-RELATED"/>
    <property type="match status" value="1"/>
</dbReference>
<proteinExistence type="predicted"/>
<dbReference type="AlphaFoldDB" id="A0A0Q9X2W3"/>
<dbReference type="CDD" id="cd00190">
    <property type="entry name" value="Tryp_SPc"/>
    <property type="match status" value="1"/>
</dbReference>
<dbReference type="KEGG" id="dwi:26529627"/>
<dbReference type="PROSITE" id="PS50240">
    <property type="entry name" value="TRYPSIN_DOM"/>
    <property type="match status" value="1"/>
</dbReference>
<evidence type="ECO:0000259" key="6">
    <source>
        <dbReference type="PROSITE" id="PS50240"/>
    </source>
</evidence>
<feature type="signal peptide" evidence="5">
    <location>
        <begin position="1"/>
        <end position="20"/>
    </location>
</feature>
<reference evidence="7 8" key="1">
    <citation type="journal article" date="2007" name="Nature">
        <title>Evolution of genes and genomes on the Drosophila phylogeny.</title>
        <authorList>
            <consortium name="Drosophila 12 Genomes Consortium"/>
            <person name="Clark A.G."/>
            <person name="Eisen M.B."/>
            <person name="Smith D.R."/>
            <person name="Bergman C.M."/>
            <person name="Oliver B."/>
            <person name="Markow T.A."/>
            <person name="Kaufman T.C."/>
            <person name="Kellis M."/>
            <person name="Gelbart W."/>
            <person name="Iyer V.N."/>
            <person name="Pollard D.A."/>
            <person name="Sackton T.B."/>
            <person name="Larracuente A.M."/>
            <person name="Singh N.D."/>
            <person name="Abad J.P."/>
            <person name="Abt D.N."/>
            <person name="Adryan B."/>
            <person name="Aguade M."/>
            <person name="Akashi H."/>
            <person name="Anderson W.W."/>
            <person name="Aquadro C.F."/>
            <person name="Ardell D.H."/>
            <person name="Arguello R."/>
            <person name="Artieri C.G."/>
            <person name="Barbash D.A."/>
            <person name="Barker D."/>
            <person name="Barsanti P."/>
            <person name="Batterham P."/>
            <person name="Batzoglou S."/>
            <person name="Begun D."/>
            <person name="Bhutkar A."/>
            <person name="Blanco E."/>
            <person name="Bosak S.A."/>
            <person name="Bradley R.K."/>
            <person name="Brand A.D."/>
            <person name="Brent M.R."/>
            <person name="Brooks A.N."/>
            <person name="Brown R.H."/>
            <person name="Butlin R.K."/>
            <person name="Caggese C."/>
            <person name="Calvi B.R."/>
            <person name="Bernardo de Carvalho A."/>
            <person name="Caspi A."/>
            <person name="Castrezana S."/>
            <person name="Celniker S.E."/>
            <person name="Chang J.L."/>
            <person name="Chapple C."/>
            <person name="Chatterji S."/>
            <person name="Chinwalla A."/>
            <person name="Civetta A."/>
            <person name="Clifton S.W."/>
            <person name="Comeron J.M."/>
            <person name="Costello J.C."/>
            <person name="Coyne J.A."/>
            <person name="Daub J."/>
            <person name="David R.G."/>
            <person name="Delcher A.L."/>
            <person name="Delehaunty K."/>
            <person name="Do C.B."/>
            <person name="Ebling H."/>
            <person name="Edwards K."/>
            <person name="Eickbush T."/>
            <person name="Evans J.D."/>
            <person name="Filipski A."/>
            <person name="Findeiss S."/>
            <person name="Freyhult E."/>
            <person name="Fulton L."/>
            <person name="Fulton R."/>
            <person name="Garcia A.C."/>
            <person name="Gardiner A."/>
            <person name="Garfield D.A."/>
            <person name="Garvin B.E."/>
            <person name="Gibson G."/>
            <person name="Gilbert D."/>
            <person name="Gnerre S."/>
            <person name="Godfrey J."/>
            <person name="Good R."/>
            <person name="Gotea V."/>
            <person name="Gravely B."/>
            <person name="Greenberg A.J."/>
            <person name="Griffiths-Jones S."/>
            <person name="Gross S."/>
            <person name="Guigo R."/>
            <person name="Gustafson E.A."/>
            <person name="Haerty W."/>
            <person name="Hahn M.W."/>
            <person name="Halligan D.L."/>
            <person name="Halpern A.L."/>
            <person name="Halter G.M."/>
            <person name="Han M.V."/>
            <person name="Heger A."/>
            <person name="Hillier L."/>
            <person name="Hinrichs A.S."/>
            <person name="Holmes I."/>
            <person name="Hoskins R.A."/>
            <person name="Hubisz M.J."/>
            <person name="Hultmark D."/>
            <person name="Huntley M.A."/>
            <person name="Jaffe D.B."/>
            <person name="Jagadeeshan S."/>
            <person name="Jeck W.R."/>
            <person name="Johnson J."/>
            <person name="Jones C.D."/>
            <person name="Jordan W.C."/>
            <person name="Karpen G.H."/>
            <person name="Kataoka E."/>
            <person name="Keightley P.D."/>
            <person name="Kheradpour P."/>
            <person name="Kirkness E.F."/>
            <person name="Koerich L.B."/>
            <person name="Kristiansen K."/>
            <person name="Kudrna D."/>
            <person name="Kulathinal R.J."/>
            <person name="Kumar S."/>
            <person name="Kwok R."/>
            <person name="Lander E."/>
            <person name="Langley C.H."/>
            <person name="Lapoint R."/>
            <person name="Lazzaro B.P."/>
            <person name="Lee S.J."/>
            <person name="Levesque L."/>
            <person name="Li R."/>
            <person name="Lin C.F."/>
            <person name="Lin M.F."/>
            <person name="Lindblad-Toh K."/>
            <person name="Llopart A."/>
            <person name="Long M."/>
            <person name="Low L."/>
            <person name="Lozovsky E."/>
            <person name="Lu J."/>
            <person name="Luo M."/>
            <person name="Machado C.A."/>
            <person name="Makalowski W."/>
            <person name="Marzo M."/>
            <person name="Matsuda M."/>
            <person name="Matzkin L."/>
            <person name="McAllister B."/>
            <person name="McBride C.S."/>
            <person name="McKernan B."/>
            <person name="McKernan K."/>
            <person name="Mendez-Lago M."/>
            <person name="Minx P."/>
            <person name="Mollenhauer M.U."/>
            <person name="Montooth K."/>
            <person name="Mount S.M."/>
            <person name="Mu X."/>
            <person name="Myers E."/>
            <person name="Negre B."/>
            <person name="Newfeld S."/>
            <person name="Nielsen R."/>
            <person name="Noor M.A."/>
            <person name="O'Grady P."/>
            <person name="Pachter L."/>
            <person name="Papaceit M."/>
            <person name="Parisi M.J."/>
            <person name="Parisi M."/>
            <person name="Parts L."/>
            <person name="Pedersen J.S."/>
            <person name="Pesole G."/>
            <person name="Phillippy A.M."/>
            <person name="Ponting C.P."/>
            <person name="Pop M."/>
            <person name="Porcelli D."/>
            <person name="Powell J.R."/>
            <person name="Prohaska S."/>
            <person name="Pruitt K."/>
            <person name="Puig M."/>
            <person name="Quesneville H."/>
            <person name="Ram K.R."/>
            <person name="Rand D."/>
            <person name="Rasmussen M.D."/>
            <person name="Reed L.K."/>
            <person name="Reenan R."/>
            <person name="Reily A."/>
            <person name="Remington K.A."/>
            <person name="Rieger T.T."/>
            <person name="Ritchie M.G."/>
            <person name="Robin C."/>
            <person name="Rogers Y.H."/>
            <person name="Rohde C."/>
            <person name="Rozas J."/>
            <person name="Rubenfield M.J."/>
            <person name="Ruiz A."/>
            <person name="Russo S."/>
            <person name="Salzberg S.L."/>
            <person name="Sanchez-Gracia A."/>
            <person name="Saranga D.J."/>
            <person name="Sato H."/>
            <person name="Schaeffer S.W."/>
            <person name="Schatz M.C."/>
            <person name="Schlenke T."/>
            <person name="Schwartz R."/>
            <person name="Segarra C."/>
            <person name="Singh R.S."/>
            <person name="Sirot L."/>
            <person name="Sirota M."/>
            <person name="Sisneros N.B."/>
            <person name="Smith C.D."/>
            <person name="Smith T.F."/>
            <person name="Spieth J."/>
            <person name="Stage D.E."/>
            <person name="Stark A."/>
            <person name="Stephan W."/>
            <person name="Strausberg R.L."/>
            <person name="Strempel S."/>
            <person name="Sturgill D."/>
            <person name="Sutton G."/>
            <person name="Sutton G.G."/>
            <person name="Tao W."/>
            <person name="Teichmann S."/>
            <person name="Tobari Y.N."/>
            <person name="Tomimura Y."/>
            <person name="Tsolas J.M."/>
            <person name="Valente V.L."/>
            <person name="Venter E."/>
            <person name="Venter J.C."/>
            <person name="Vicario S."/>
            <person name="Vieira F.G."/>
            <person name="Vilella A.J."/>
            <person name="Villasante A."/>
            <person name="Walenz B."/>
            <person name="Wang J."/>
            <person name="Wasserman M."/>
            <person name="Watts T."/>
            <person name="Wilson D."/>
            <person name="Wilson R.K."/>
            <person name="Wing R.A."/>
            <person name="Wolfner M.F."/>
            <person name="Wong A."/>
            <person name="Wong G.K."/>
            <person name="Wu C.I."/>
            <person name="Wu G."/>
            <person name="Yamamoto D."/>
            <person name="Yang H.P."/>
            <person name="Yang S.P."/>
            <person name="Yorke J.A."/>
            <person name="Yoshida K."/>
            <person name="Zdobnov E."/>
            <person name="Zhang P."/>
            <person name="Zhang Y."/>
            <person name="Zimin A.V."/>
            <person name="Baldwin J."/>
            <person name="Abdouelleil A."/>
            <person name="Abdulkadir J."/>
            <person name="Abebe A."/>
            <person name="Abera B."/>
            <person name="Abreu J."/>
            <person name="Acer S.C."/>
            <person name="Aftuck L."/>
            <person name="Alexander A."/>
            <person name="An P."/>
            <person name="Anderson E."/>
            <person name="Anderson S."/>
            <person name="Arachi H."/>
            <person name="Azer M."/>
            <person name="Bachantsang P."/>
            <person name="Barry A."/>
            <person name="Bayul T."/>
            <person name="Berlin A."/>
            <person name="Bessette D."/>
            <person name="Bloom T."/>
            <person name="Blye J."/>
            <person name="Boguslavskiy L."/>
            <person name="Bonnet C."/>
            <person name="Boukhgalter B."/>
            <person name="Bourzgui I."/>
            <person name="Brown A."/>
            <person name="Cahill P."/>
            <person name="Channer S."/>
            <person name="Cheshatsang Y."/>
            <person name="Chuda L."/>
            <person name="Citroen M."/>
            <person name="Collymore A."/>
            <person name="Cooke P."/>
            <person name="Costello M."/>
            <person name="D'Aco K."/>
            <person name="Daza R."/>
            <person name="De Haan G."/>
            <person name="DeGray S."/>
            <person name="DeMaso C."/>
            <person name="Dhargay N."/>
            <person name="Dooley K."/>
            <person name="Dooley E."/>
            <person name="Doricent M."/>
            <person name="Dorje P."/>
            <person name="Dorjee K."/>
            <person name="Dupes A."/>
            <person name="Elong R."/>
            <person name="Falk J."/>
            <person name="Farina A."/>
            <person name="Faro S."/>
            <person name="Ferguson D."/>
            <person name="Fisher S."/>
            <person name="Foley C.D."/>
            <person name="Franke A."/>
            <person name="Friedrich D."/>
            <person name="Gadbois L."/>
            <person name="Gearin G."/>
            <person name="Gearin C.R."/>
            <person name="Giannoukos G."/>
            <person name="Goode T."/>
            <person name="Graham J."/>
            <person name="Grandbois E."/>
            <person name="Grewal S."/>
            <person name="Gyaltsen K."/>
            <person name="Hafez N."/>
            <person name="Hagos B."/>
            <person name="Hall J."/>
            <person name="Henson C."/>
            <person name="Hollinger A."/>
            <person name="Honan T."/>
            <person name="Huard M.D."/>
            <person name="Hughes L."/>
            <person name="Hurhula B."/>
            <person name="Husby M.E."/>
            <person name="Kamat A."/>
            <person name="Kanga B."/>
            <person name="Kashin S."/>
            <person name="Khazanovich D."/>
            <person name="Kisner P."/>
            <person name="Lance K."/>
            <person name="Lara M."/>
            <person name="Lee W."/>
            <person name="Lennon N."/>
            <person name="Letendre F."/>
            <person name="LeVine R."/>
            <person name="Lipovsky A."/>
            <person name="Liu X."/>
            <person name="Liu J."/>
            <person name="Liu S."/>
            <person name="Lokyitsang T."/>
            <person name="Lokyitsang Y."/>
            <person name="Lubonja R."/>
            <person name="Lui A."/>
            <person name="MacDonald P."/>
            <person name="Magnisalis V."/>
            <person name="Maru K."/>
            <person name="Matthews C."/>
            <person name="McCusker W."/>
            <person name="McDonough S."/>
            <person name="Mehta T."/>
            <person name="Meldrim J."/>
            <person name="Meneus L."/>
            <person name="Mihai O."/>
            <person name="Mihalev A."/>
            <person name="Mihova T."/>
            <person name="Mittelman R."/>
            <person name="Mlenga V."/>
            <person name="Montmayeur A."/>
            <person name="Mulrain L."/>
            <person name="Navidi A."/>
            <person name="Naylor J."/>
            <person name="Negash T."/>
            <person name="Nguyen T."/>
            <person name="Nguyen N."/>
            <person name="Nicol R."/>
            <person name="Norbu C."/>
            <person name="Norbu N."/>
            <person name="Novod N."/>
            <person name="O'Neill B."/>
            <person name="Osman S."/>
            <person name="Markiewicz E."/>
            <person name="Oyono O.L."/>
            <person name="Patti C."/>
            <person name="Phunkhang P."/>
            <person name="Pierre F."/>
            <person name="Priest M."/>
            <person name="Raghuraman S."/>
            <person name="Rege F."/>
            <person name="Reyes R."/>
            <person name="Rise C."/>
            <person name="Rogov P."/>
            <person name="Ross K."/>
            <person name="Ryan E."/>
            <person name="Settipalli S."/>
            <person name="Shea T."/>
            <person name="Sherpa N."/>
            <person name="Shi L."/>
            <person name="Shih D."/>
            <person name="Sparrow T."/>
            <person name="Spaulding J."/>
            <person name="Stalker J."/>
            <person name="Stange-Thomann N."/>
            <person name="Stavropoulos S."/>
            <person name="Stone C."/>
            <person name="Strader C."/>
            <person name="Tesfaye S."/>
            <person name="Thomson T."/>
            <person name="Thoulutsang Y."/>
            <person name="Thoulutsang D."/>
            <person name="Topham K."/>
            <person name="Topping I."/>
            <person name="Tsamla T."/>
            <person name="Vassiliev H."/>
            <person name="Vo A."/>
            <person name="Wangchuk T."/>
            <person name="Wangdi T."/>
            <person name="Weiand M."/>
            <person name="Wilkinson J."/>
            <person name="Wilson A."/>
            <person name="Yadav S."/>
            <person name="Young G."/>
            <person name="Yu Q."/>
            <person name="Zembek L."/>
            <person name="Zhong D."/>
            <person name="Zimmer A."/>
            <person name="Zwirko Z."/>
            <person name="Jaffe D.B."/>
            <person name="Alvarez P."/>
            <person name="Brockman W."/>
            <person name="Butler J."/>
            <person name="Chin C."/>
            <person name="Gnerre S."/>
            <person name="Grabherr M."/>
            <person name="Kleber M."/>
            <person name="Mauceli E."/>
            <person name="MacCallum I."/>
        </authorList>
    </citation>
    <scope>NUCLEOTIDE SEQUENCE [LARGE SCALE GENOMIC DNA]</scope>
    <source>
        <strain evidence="8">Tucson 14030-0811.24</strain>
    </source>
</reference>
<dbReference type="GO" id="GO:0006508">
    <property type="term" value="P:proteolysis"/>
    <property type="evidence" value="ECO:0007669"/>
    <property type="project" value="UniProtKB-KW"/>
</dbReference>
<protein>
    <recommendedName>
        <fullName evidence="6">Peptidase S1 domain-containing protein</fullName>
    </recommendedName>
</protein>
<dbReference type="GO" id="GO:0004252">
    <property type="term" value="F:serine-type endopeptidase activity"/>
    <property type="evidence" value="ECO:0007669"/>
    <property type="project" value="InterPro"/>
</dbReference>
<dbReference type="InParanoid" id="A0A0Q9X2W3"/>
<keyword evidence="4" id="KW-1015">Disulfide bond</keyword>
<dbReference type="FunFam" id="2.40.10.10:FF:000068">
    <property type="entry name" value="transmembrane protease serine 2"/>
    <property type="match status" value="1"/>
</dbReference>
<accession>A0A0Q9X2W3</accession>
<organism evidence="7 8">
    <name type="scientific">Drosophila willistoni</name>
    <name type="common">Fruit fly</name>
    <dbReference type="NCBI Taxonomy" id="7260"/>
    <lineage>
        <taxon>Eukaryota</taxon>
        <taxon>Metazoa</taxon>
        <taxon>Ecdysozoa</taxon>
        <taxon>Arthropoda</taxon>
        <taxon>Hexapoda</taxon>
        <taxon>Insecta</taxon>
        <taxon>Pterygota</taxon>
        <taxon>Neoptera</taxon>
        <taxon>Endopterygota</taxon>
        <taxon>Diptera</taxon>
        <taxon>Brachycera</taxon>
        <taxon>Muscomorpha</taxon>
        <taxon>Ephydroidea</taxon>
        <taxon>Drosophilidae</taxon>
        <taxon>Drosophila</taxon>
        <taxon>Sophophora</taxon>
    </lineage>
</organism>
<keyword evidence="3" id="KW-0720">Serine protease</keyword>
<keyword evidence="5" id="KW-0732">Signal</keyword>
<evidence type="ECO:0000256" key="5">
    <source>
        <dbReference type="SAM" id="SignalP"/>
    </source>
</evidence>